<gene>
    <name evidence="2" type="ORF">Pc22g10360</name>
    <name evidence="2" type="ORF">PCH_Pc22g10360</name>
</gene>
<proteinExistence type="predicted"/>
<evidence type="ECO:0000313" key="3">
    <source>
        <dbReference type="Proteomes" id="UP000000724"/>
    </source>
</evidence>
<keyword evidence="3" id="KW-1185">Reference proteome</keyword>
<dbReference type="Proteomes" id="UP000000724">
    <property type="component" value="Contig Pc00c22"/>
</dbReference>
<keyword evidence="1" id="KW-1133">Transmembrane helix</keyword>
<keyword evidence="1" id="KW-0472">Membrane</keyword>
<sequence length="319" mass="36471">MDREGKEETEDDRLGLLIKSLPIRILVVASKLDALRTLVVLLELLLKKIASGLSRGESRLSSKEIVLKEGGLSRRGIALSISEGIARKRSSPPIYTFLSSLLSLSSLITLISNFYSILVGFIEIRIIRFAEALEVRGYILIERLTDIFIDNNSISKRLSISIELYILFIRKDILVGSKDSIIKKLLSLSLSISIKSPLLFNFPELDSVLLLDEEASFTSSSLLRVIKVVSIALLPFFRLKSARLEYRIILYSVRYYTKLLRITYTLRVLPTSRSDISALYSIIFFVIYLRRVRKVKRAYKVALMAYYLKRVEKYPTFKL</sequence>
<accession>B6HVL1</accession>
<dbReference type="HOGENOM" id="CLU_871854_0_0_1"/>
<dbReference type="AlphaFoldDB" id="B6HVL1"/>
<evidence type="ECO:0000256" key="1">
    <source>
        <dbReference type="SAM" id="Phobius"/>
    </source>
</evidence>
<dbReference type="EMBL" id="AM920437">
    <property type="protein sequence ID" value="CAP98324.1"/>
    <property type="molecule type" value="Genomic_DNA"/>
</dbReference>
<protein>
    <submittedName>
        <fullName evidence="2">Uncharacterized protein</fullName>
    </submittedName>
</protein>
<dbReference type="VEuPathDB" id="FungiDB:PCH_Pc22g10360"/>
<organism evidence="2 3">
    <name type="scientific">Penicillium rubens (strain ATCC 28089 / DSM 1075 / NRRL 1951 / Wisconsin 54-1255)</name>
    <name type="common">Penicillium chrysogenum</name>
    <dbReference type="NCBI Taxonomy" id="500485"/>
    <lineage>
        <taxon>Eukaryota</taxon>
        <taxon>Fungi</taxon>
        <taxon>Dikarya</taxon>
        <taxon>Ascomycota</taxon>
        <taxon>Pezizomycotina</taxon>
        <taxon>Eurotiomycetes</taxon>
        <taxon>Eurotiomycetidae</taxon>
        <taxon>Eurotiales</taxon>
        <taxon>Aspergillaceae</taxon>
        <taxon>Penicillium</taxon>
        <taxon>Penicillium chrysogenum species complex</taxon>
    </lineage>
</organism>
<name>B6HVL1_PENRW</name>
<feature type="transmembrane region" description="Helical" evidence="1">
    <location>
        <begin position="94"/>
        <end position="118"/>
    </location>
</feature>
<evidence type="ECO:0000313" key="2">
    <source>
        <dbReference type="EMBL" id="CAP98324.1"/>
    </source>
</evidence>
<reference evidence="2 3" key="1">
    <citation type="journal article" date="2008" name="Nat. Biotechnol.">
        <title>Genome sequencing and analysis of the filamentous fungus Penicillium chrysogenum.</title>
        <authorList>
            <person name="van den Berg M.A."/>
            <person name="Albang R."/>
            <person name="Albermann K."/>
            <person name="Badger J.H."/>
            <person name="Daran J.-M."/>
            <person name="Driessen A.J.M."/>
            <person name="Garcia-Estrada C."/>
            <person name="Fedorova N.D."/>
            <person name="Harris D.M."/>
            <person name="Heijne W.H.M."/>
            <person name="Joardar V.S."/>
            <person name="Kiel J.A.K.W."/>
            <person name="Kovalchuk A."/>
            <person name="Martin J.F."/>
            <person name="Nierman W.C."/>
            <person name="Nijland J.G."/>
            <person name="Pronk J.T."/>
            <person name="Roubos J.A."/>
            <person name="van der Klei I.J."/>
            <person name="van Peij N.N.M.E."/>
            <person name="Veenhuis M."/>
            <person name="von Doehren H."/>
            <person name="Wagner C."/>
            <person name="Wortman J.R."/>
            <person name="Bovenberg R.A.L."/>
        </authorList>
    </citation>
    <scope>NUCLEOTIDE SEQUENCE [LARGE SCALE GENOMIC DNA]</scope>
    <source>
        <strain evidence="3">ATCC 28089 / DSM 1075 / NRRL 1951 / Wisconsin 54-1255</strain>
    </source>
</reference>
<keyword evidence="1" id="KW-0812">Transmembrane</keyword>